<dbReference type="RefSeq" id="WP_210225879.1">
    <property type="nucleotide sequence ID" value="NZ_CP072800.1"/>
</dbReference>
<dbReference type="EMBL" id="CP072800">
    <property type="protein sequence ID" value="QTR49012.1"/>
    <property type="molecule type" value="Genomic_DNA"/>
</dbReference>
<name>A0ABX7WZG0_9GAMM</name>
<dbReference type="PANTHER" id="PTHR13806:SF31">
    <property type="entry name" value="FLOTILLIN-LIKE PROTEIN 1-RELATED"/>
    <property type="match status" value="1"/>
</dbReference>
<dbReference type="InterPro" id="IPR001107">
    <property type="entry name" value="Band_7"/>
</dbReference>
<evidence type="ECO:0000313" key="9">
    <source>
        <dbReference type="Proteomes" id="UP000672027"/>
    </source>
</evidence>
<evidence type="ECO:0000259" key="7">
    <source>
        <dbReference type="Pfam" id="PF01145"/>
    </source>
</evidence>
<feature type="domain" description="Band 7" evidence="7">
    <location>
        <begin position="38"/>
        <end position="176"/>
    </location>
</feature>
<dbReference type="Pfam" id="PF01145">
    <property type="entry name" value="Band_7"/>
    <property type="match status" value="1"/>
</dbReference>
<accession>A0ABX7WZG0</accession>
<comment type="similarity">
    <text evidence="3">Belongs to the band 7/mec-2 family. Flotillin subfamily.</text>
</comment>
<evidence type="ECO:0000256" key="1">
    <source>
        <dbReference type="ARBA" id="ARBA00004167"/>
    </source>
</evidence>
<feature type="transmembrane region" description="Helical" evidence="6">
    <location>
        <begin position="7"/>
        <end position="28"/>
    </location>
</feature>
<evidence type="ECO:0000256" key="2">
    <source>
        <dbReference type="ARBA" id="ARBA00004236"/>
    </source>
</evidence>
<evidence type="ECO:0000256" key="6">
    <source>
        <dbReference type="SAM" id="Phobius"/>
    </source>
</evidence>
<protein>
    <recommendedName>
        <fullName evidence="7">Band 7 domain-containing protein</fullName>
    </recommendedName>
</protein>
<comment type="subcellular location">
    <subcellularLocation>
        <location evidence="2">Cell membrane</location>
    </subcellularLocation>
    <subcellularLocation>
        <location evidence="1">Membrane</location>
        <topology evidence="1">Single-pass membrane protein</topology>
    </subcellularLocation>
</comment>
<evidence type="ECO:0000313" key="8">
    <source>
        <dbReference type="EMBL" id="QTR49012.1"/>
    </source>
</evidence>
<dbReference type="Gene3D" id="3.30.479.30">
    <property type="entry name" value="Band 7 domain"/>
    <property type="match status" value="1"/>
</dbReference>
<evidence type="ECO:0000256" key="3">
    <source>
        <dbReference type="ARBA" id="ARBA00007161"/>
    </source>
</evidence>
<proteinExistence type="inferred from homology"/>
<gene>
    <name evidence="8" type="ORF">J8380_12090</name>
</gene>
<reference evidence="8 9" key="1">
    <citation type="submission" date="2021-04" db="EMBL/GenBank/DDBJ databases">
        <title>Genomics, taxonomy and metabolism of representatives of sulfur bacteria of the genus Thiothrix: Thiothrix fructosivorans QT, Thiothrix unzii A1T and three new species, Thiothrix subterranea sp. nov., Thiothrix litoralis sp. nov. and 'Candidatus Thiothrix anitrata' sp. nov.</title>
        <authorList>
            <person name="Ravin N.V."/>
            <person name="Smolyakov D."/>
            <person name="Rudenko T.S."/>
            <person name="Mardanov A.V."/>
            <person name="Beletsky A.V."/>
            <person name="Markov N.D."/>
            <person name="Fomenkov A.I."/>
            <person name="Roberts R.J."/>
            <person name="Karnachuk O.V."/>
            <person name="Novikov A."/>
            <person name="Grabovich M.Y."/>
        </authorList>
    </citation>
    <scope>NUCLEOTIDE SEQUENCE [LARGE SCALE GENOMIC DNA]</scope>
    <source>
        <strain evidence="8 9">A52</strain>
    </source>
</reference>
<evidence type="ECO:0000256" key="4">
    <source>
        <dbReference type="ARBA" id="ARBA00022475"/>
    </source>
</evidence>
<keyword evidence="4" id="KW-1003">Cell membrane</keyword>
<dbReference type="InterPro" id="IPR036013">
    <property type="entry name" value="Band_7/SPFH_dom_sf"/>
</dbReference>
<keyword evidence="9" id="KW-1185">Reference proteome</keyword>
<dbReference type="PANTHER" id="PTHR13806">
    <property type="entry name" value="FLOTILLIN-RELATED"/>
    <property type="match status" value="1"/>
</dbReference>
<organism evidence="8 9">
    <name type="scientific">Candidatus Thiothrix anitrata</name>
    <dbReference type="NCBI Taxonomy" id="2823902"/>
    <lineage>
        <taxon>Bacteria</taxon>
        <taxon>Pseudomonadati</taxon>
        <taxon>Pseudomonadota</taxon>
        <taxon>Gammaproteobacteria</taxon>
        <taxon>Thiotrichales</taxon>
        <taxon>Thiotrichaceae</taxon>
        <taxon>Thiothrix</taxon>
    </lineage>
</organism>
<keyword evidence="6" id="KW-0812">Transmembrane</keyword>
<keyword evidence="5 6" id="KW-0472">Membrane</keyword>
<dbReference type="InterPro" id="IPR027705">
    <property type="entry name" value="Flotillin_fam"/>
</dbReference>
<sequence length="304" mass="34605">MNIISQFYYEGLVVATAGVLMLLLYWLYFRPSAGSAYLRTGWGQPLVLLQKGAFVIPGLHRLTPLDLQTRSLELVLSGENSLRTKDLLRVDMSLIASVRIEATPEQLLKAGGVLQKAEWQDLSVWWEMECKGAAATLVARMTLENLHQQRQEILKCLTSILAARLQSCGLQLVALTMPVLAETDSRYYETASWMDAKGLALLESRRWDYRKQSHLQQRQSELMLRRTNFESALQCMEWERGEFLARLQHLHFKAEADAKAEQALEEIHVARALASEMIQRDVVLTRLQTQQELVAAQSAFTEKV</sequence>
<dbReference type="Proteomes" id="UP000672027">
    <property type="component" value="Chromosome"/>
</dbReference>
<keyword evidence="6" id="KW-1133">Transmembrane helix</keyword>
<evidence type="ECO:0000256" key="5">
    <source>
        <dbReference type="ARBA" id="ARBA00023136"/>
    </source>
</evidence>
<dbReference type="SUPFAM" id="SSF117892">
    <property type="entry name" value="Band 7/SPFH domain"/>
    <property type="match status" value="1"/>
</dbReference>